<dbReference type="OrthoDB" id="6474206at2"/>
<evidence type="ECO:0000313" key="2">
    <source>
        <dbReference type="Proteomes" id="UP000219788"/>
    </source>
</evidence>
<sequence>MKLRDITPEEEYDDDQYDPLIYPAPRTQDDRCDHTARLLWRLRQRAAIRNGARWIPCPRPVPSEPTQRRRVPQRFSIGLRRSYSYAIVSAIYQLHLHQCARREIATLLGIPASKIDVLLQHKTKTQRRAWQQVHQSNRLPSRREILAQLARELPV</sequence>
<comment type="caution">
    <text evidence="1">The sequence shown here is derived from an EMBL/GenBank/DDBJ whole genome shotgun (WGS) entry which is preliminary data.</text>
</comment>
<protein>
    <submittedName>
        <fullName evidence="1">Uncharacterized protein</fullName>
    </submittedName>
</protein>
<organism evidence="1 2">
    <name type="scientific">Edwardsiella tarda</name>
    <dbReference type="NCBI Taxonomy" id="636"/>
    <lineage>
        <taxon>Bacteria</taxon>
        <taxon>Pseudomonadati</taxon>
        <taxon>Pseudomonadota</taxon>
        <taxon>Gammaproteobacteria</taxon>
        <taxon>Enterobacterales</taxon>
        <taxon>Hafniaceae</taxon>
        <taxon>Edwardsiella</taxon>
    </lineage>
</organism>
<proteinExistence type="predicted"/>
<dbReference type="RefSeq" id="WP_098143160.1">
    <property type="nucleotide sequence ID" value="NZ_PDDV01000013.1"/>
</dbReference>
<dbReference type="Proteomes" id="UP000219788">
    <property type="component" value="Unassembled WGS sequence"/>
</dbReference>
<dbReference type="EMBL" id="PDDV01000013">
    <property type="protein sequence ID" value="PEH72612.1"/>
    <property type="molecule type" value="Genomic_DNA"/>
</dbReference>
<reference evidence="2" key="1">
    <citation type="submission" date="2017-09" db="EMBL/GenBank/DDBJ databases">
        <title>FDA dAtabase for Regulatory Grade micrObial Sequences (FDA-ARGOS): Supporting development and validation of Infectious Disease Dx tests.</title>
        <authorList>
            <person name="Goldberg B."/>
            <person name="Campos J."/>
            <person name="Tallon L."/>
            <person name="Sadzewicz L."/>
            <person name="Ott S."/>
            <person name="Zhao X."/>
            <person name="Nagaraj S."/>
            <person name="Vavikolanu K."/>
            <person name="Aluvathingal J."/>
            <person name="Nadendla S."/>
            <person name="Geyer C."/>
            <person name="Sichtig H."/>
        </authorList>
    </citation>
    <scope>NUCLEOTIDE SEQUENCE [LARGE SCALE GENOMIC DNA]</scope>
    <source>
        <strain evidence="2">FDAARGOS_370</strain>
    </source>
</reference>
<evidence type="ECO:0000313" key="1">
    <source>
        <dbReference type="EMBL" id="PEH72612.1"/>
    </source>
</evidence>
<name>A0A2A7U2H4_EDWTA</name>
<dbReference type="AlphaFoldDB" id="A0A2A7U2H4"/>
<gene>
    <name evidence="1" type="ORF">CRM76_12075</name>
</gene>
<accession>A0A2A7U2H4</accession>